<feature type="compositionally biased region" description="Basic and acidic residues" evidence="1">
    <location>
        <begin position="435"/>
        <end position="444"/>
    </location>
</feature>
<dbReference type="RefSeq" id="XP_066716364.1">
    <property type="nucleotide sequence ID" value="XM_066857095.1"/>
</dbReference>
<feature type="compositionally biased region" description="Low complexity" evidence="1">
    <location>
        <begin position="450"/>
        <end position="460"/>
    </location>
</feature>
<dbReference type="EMBL" id="JAQQWL010000006">
    <property type="protein sequence ID" value="KAK8069070.1"/>
    <property type="molecule type" value="Genomic_DNA"/>
</dbReference>
<reference evidence="3 4" key="1">
    <citation type="submission" date="2023-01" db="EMBL/GenBank/DDBJ databases">
        <title>Analysis of 21 Apiospora genomes using comparative genomics revels a genus with tremendous synthesis potential of carbohydrate active enzymes and secondary metabolites.</title>
        <authorList>
            <person name="Sorensen T."/>
        </authorList>
    </citation>
    <scope>NUCLEOTIDE SEQUENCE [LARGE SCALE GENOMIC DNA]</scope>
    <source>
        <strain evidence="3 4">CBS 135458</strain>
    </source>
</reference>
<feature type="region of interest" description="Disordered" evidence="1">
    <location>
        <begin position="594"/>
        <end position="618"/>
    </location>
</feature>
<feature type="region of interest" description="Disordered" evidence="1">
    <location>
        <begin position="518"/>
        <end position="557"/>
    </location>
</feature>
<evidence type="ECO:0000256" key="1">
    <source>
        <dbReference type="SAM" id="MobiDB-lite"/>
    </source>
</evidence>
<protein>
    <submittedName>
        <fullName evidence="3">Uncharacterized protein</fullName>
    </submittedName>
</protein>
<name>A0ABR1VCY2_9PEZI</name>
<feature type="transmembrane region" description="Helical" evidence="2">
    <location>
        <begin position="219"/>
        <end position="245"/>
    </location>
</feature>
<feature type="compositionally biased region" description="Polar residues" evidence="1">
    <location>
        <begin position="20"/>
        <end position="34"/>
    </location>
</feature>
<gene>
    <name evidence="3" type="ORF">PG994_005686</name>
</gene>
<proteinExistence type="predicted"/>
<organism evidence="3 4">
    <name type="scientific">Apiospora phragmitis</name>
    <dbReference type="NCBI Taxonomy" id="2905665"/>
    <lineage>
        <taxon>Eukaryota</taxon>
        <taxon>Fungi</taxon>
        <taxon>Dikarya</taxon>
        <taxon>Ascomycota</taxon>
        <taxon>Pezizomycotina</taxon>
        <taxon>Sordariomycetes</taxon>
        <taxon>Xylariomycetidae</taxon>
        <taxon>Amphisphaeriales</taxon>
        <taxon>Apiosporaceae</taxon>
        <taxon>Apiospora</taxon>
    </lineage>
</organism>
<evidence type="ECO:0000313" key="3">
    <source>
        <dbReference type="EMBL" id="KAK8069070.1"/>
    </source>
</evidence>
<sequence length="632" mass="68746">MRLPAPPPVRPPTRHGLKRSFNSMGSISPESTGNDAPLAQRVLQTNSKRIKNGLATQLSRGAQVFSSAGSFLPFIHESPPKAKISAPFDFRHVASAEHGGGPMGGTDYGPDSDPEATLNQTHRVLLDVRNQSRIENRTSLPIAMPNVTSPINESQFDAGCGHDSSRNSFNPFPSQTATPATMLVHRPENHPEAARKRKFVLLRINIRELMNRPVKPWSVAFWAAIISTYITAFSTVSAMTVMVLYSDEHKITNTRQIVWLVLSIGFCFISMAAVIVTYARRKTSLVMAIHRNSQNEEELIEMRNIVRYSTPTPVRNSDPAIELDDMTQRGPSGVAAAGQNERAPCFSRGPTTPEPVHIRQSNRIVAEGLHNLVAPPNSTQSKRASGIFDVESVRTALCAQSIVEARPAAAVLRADGTPIGVARSDSLIYSAARRQGADLRHGQQEQHQASSSDNDSPESSKTPKDDESLTASTDKLVAGRIPHSVAVPDLSSETNIPMMPSVDTKSTLSSLISSYADDSEKDQVAQDASGASYTKTYSAPRPKEALGSHPVPRAASSTNPFKRLQEEHKLPHKIVTEAGTPDSQKSTERFPAYVDNGSTHDHRDTHNDTFGPRRGPMTPIYERSEAAIGGLC</sequence>
<feature type="region of interest" description="Disordered" evidence="1">
    <location>
        <begin position="331"/>
        <end position="354"/>
    </location>
</feature>
<keyword evidence="4" id="KW-1185">Reference proteome</keyword>
<keyword evidence="2" id="KW-0812">Transmembrane</keyword>
<feature type="compositionally biased region" description="Basic and acidic residues" evidence="1">
    <location>
        <begin position="598"/>
        <end position="607"/>
    </location>
</feature>
<dbReference type="Proteomes" id="UP001480595">
    <property type="component" value="Unassembled WGS sequence"/>
</dbReference>
<feature type="transmembrane region" description="Helical" evidence="2">
    <location>
        <begin position="257"/>
        <end position="279"/>
    </location>
</feature>
<comment type="caution">
    <text evidence="3">The sequence shown here is derived from an EMBL/GenBank/DDBJ whole genome shotgun (WGS) entry which is preliminary data.</text>
</comment>
<evidence type="ECO:0000313" key="4">
    <source>
        <dbReference type="Proteomes" id="UP001480595"/>
    </source>
</evidence>
<feature type="region of interest" description="Disordered" evidence="1">
    <location>
        <begin position="434"/>
        <end position="477"/>
    </location>
</feature>
<accession>A0ABR1VCY2</accession>
<evidence type="ECO:0000256" key="2">
    <source>
        <dbReference type="SAM" id="Phobius"/>
    </source>
</evidence>
<feature type="compositionally biased region" description="Pro residues" evidence="1">
    <location>
        <begin position="1"/>
        <end position="11"/>
    </location>
</feature>
<dbReference type="GeneID" id="92090158"/>
<keyword evidence="2" id="KW-0472">Membrane</keyword>
<feature type="region of interest" description="Disordered" evidence="1">
    <location>
        <begin position="1"/>
        <end position="35"/>
    </location>
</feature>
<keyword evidence="2" id="KW-1133">Transmembrane helix</keyword>